<protein>
    <submittedName>
        <fullName evidence="8">Uncharacterized protein</fullName>
    </submittedName>
</protein>
<proteinExistence type="predicted"/>
<gene>
    <name evidence="8" type="ORF">KUTeg_009903</name>
</gene>
<dbReference type="InterPro" id="IPR036719">
    <property type="entry name" value="Neuro-gated_channel_TM_sf"/>
</dbReference>
<evidence type="ECO:0000313" key="9">
    <source>
        <dbReference type="Proteomes" id="UP001217089"/>
    </source>
</evidence>
<evidence type="ECO:0000256" key="5">
    <source>
        <dbReference type="SAM" id="Phobius"/>
    </source>
</evidence>
<organism evidence="8 9">
    <name type="scientific">Tegillarca granosa</name>
    <name type="common">Malaysian cockle</name>
    <name type="synonym">Anadara granosa</name>
    <dbReference type="NCBI Taxonomy" id="220873"/>
    <lineage>
        <taxon>Eukaryota</taxon>
        <taxon>Metazoa</taxon>
        <taxon>Spiralia</taxon>
        <taxon>Lophotrochozoa</taxon>
        <taxon>Mollusca</taxon>
        <taxon>Bivalvia</taxon>
        <taxon>Autobranchia</taxon>
        <taxon>Pteriomorphia</taxon>
        <taxon>Arcoida</taxon>
        <taxon>Arcoidea</taxon>
        <taxon>Arcidae</taxon>
        <taxon>Tegillarca</taxon>
    </lineage>
</organism>
<dbReference type="CDD" id="cd19051">
    <property type="entry name" value="LGIC_TM_cation"/>
    <property type="match status" value="1"/>
</dbReference>
<feature type="transmembrane region" description="Helical" evidence="5">
    <location>
        <begin position="129"/>
        <end position="147"/>
    </location>
</feature>
<evidence type="ECO:0000259" key="6">
    <source>
        <dbReference type="Pfam" id="PF02931"/>
    </source>
</evidence>
<dbReference type="EMBL" id="JARBDR010000440">
    <property type="protein sequence ID" value="KAJ8312530.1"/>
    <property type="molecule type" value="Genomic_DNA"/>
</dbReference>
<dbReference type="Pfam" id="PF02932">
    <property type="entry name" value="Neur_chan_memb"/>
    <property type="match status" value="1"/>
</dbReference>
<dbReference type="InterPro" id="IPR006201">
    <property type="entry name" value="Neur_channel"/>
</dbReference>
<comment type="caution">
    <text evidence="8">The sequence shown here is derived from an EMBL/GenBank/DDBJ whole genome shotgun (WGS) entry which is preliminary data.</text>
</comment>
<dbReference type="SUPFAM" id="SSF63712">
    <property type="entry name" value="Nicotinic receptor ligand binding domain-like"/>
    <property type="match status" value="1"/>
</dbReference>
<accession>A0ABQ9F576</accession>
<dbReference type="PANTHER" id="PTHR18945">
    <property type="entry name" value="NEUROTRANSMITTER GATED ION CHANNEL"/>
    <property type="match status" value="1"/>
</dbReference>
<dbReference type="Gene3D" id="2.70.170.10">
    <property type="entry name" value="Neurotransmitter-gated ion-channel ligand-binding domain"/>
    <property type="match status" value="1"/>
</dbReference>
<evidence type="ECO:0000259" key="7">
    <source>
        <dbReference type="Pfam" id="PF02932"/>
    </source>
</evidence>
<dbReference type="InterPro" id="IPR038050">
    <property type="entry name" value="Neuro_actylchol_rec"/>
</dbReference>
<evidence type="ECO:0000256" key="2">
    <source>
        <dbReference type="ARBA" id="ARBA00022692"/>
    </source>
</evidence>
<keyword evidence="2 5" id="KW-0812">Transmembrane</keyword>
<dbReference type="InterPro" id="IPR006202">
    <property type="entry name" value="Neur_chan_lig-bd"/>
</dbReference>
<dbReference type="Gene3D" id="1.20.58.390">
    <property type="entry name" value="Neurotransmitter-gated ion-channel transmembrane domain"/>
    <property type="match status" value="1"/>
</dbReference>
<evidence type="ECO:0000256" key="1">
    <source>
        <dbReference type="ARBA" id="ARBA00004141"/>
    </source>
</evidence>
<dbReference type="Proteomes" id="UP001217089">
    <property type="component" value="Unassembled WGS sequence"/>
</dbReference>
<feature type="transmembrane region" description="Helical" evidence="5">
    <location>
        <begin position="101"/>
        <end position="123"/>
    </location>
</feature>
<dbReference type="CDD" id="cd18989">
    <property type="entry name" value="LGIC_ECD_cation"/>
    <property type="match status" value="1"/>
</dbReference>
<evidence type="ECO:0000313" key="8">
    <source>
        <dbReference type="EMBL" id="KAJ8312530.1"/>
    </source>
</evidence>
<dbReference type="Pfam" id="PF02931">
    <property type="entry name" value="Neur_chan_LBD"/>
    <property type="match status" value="1"/>
</dbReference>
<dbReference type="SUPFAM" id="SSF90112">
    <property type="entry name" value="Neurotransmitter-gated ion-channel transmembrane pore"/>
    <property type="match status" value="1"/>
</dbReference>
<comment type="subcellular location">
    <subcellularLocation>
        <location evidence="1">Membrane</location>
        <topology evidence="1">Multi-pass membrane protein</topology>
    </subcellularLocation>
</comment>
<name>A0ABQ9F576_TEGGR</name>
<dbReference type="InterPro" id="IPR036734">
    <property type="entry name" value="Neur_chan_lig-bd_sf"/>
</dbReference>
<keyword evidence="9" id="KW-1185">Reference proteome</keyword>
<feature type="domain" description="Neurotransmitter-gated ion-channel transmembrane" evidence="7">
    <location>
        <begin position="110"/>
        <end position="163"/>
    </location>
</feature>
<keyword evidence="3 5" id="KW-1133">Transmembrane helix</keyword>
<feature type="domain" description="Neurotransmitter-gated ion-channel ligand-binding" evidence="6">
    <location>
        <begin position="2"/>
        <end position="97"/>
    </location>
</feature>
<feature type="transmembrane region" description="Helical" evidence="5">
    <location>
        <begin position="182"/>
        <end position="205"/>
    </location>
</feature>
<reference evidence="8 9" key="1">
    <citation type="submission" date="2022-12" db="EMBL/GenBank/DDBJ databases">
        <title>Chromosome-level genome of Tegillarca granosa.</title>
        <authorList>
            <person name="Kim J."/>
        </authorList>
    </citation>
    <scope>NUCLEOTIDE SEQUENCE [LARGE SCALE GENOMIC DNA]</scope>
    <source>
        <strain evidence="8">Teg-2019</strain>
        <tissue evidence="8">Adductor muscle</tissue>
    </source>
</reference>
<dbReference type="InterPro" id="IPR006029">
    <property type="entry name" value="Neurotrans-gated_channel_TM"/>
</dbReference>
<keyword evidence="4 5" id="KW-0472">Membrane</keyword>
<evidence type="ECO:0000256" key="3">
    <source>
        <dbReference type="ARBA" id="ARBA00022989"/>
    </source>
</evidence>
<evidence type="ECO:0000256" key="4">
    <source>
        <dbReference type="ARBA" id="ARBA00023136"/>
    </source>
</evidence>
<sequence length="299" mass="34575">MDGTVAWLTGRIVKTHCECDIRFYPFDTQTCGLIFSTWLYNKQSIQLKTPSPAMFGDFYKENGEWEYLRYDTELKEVRSGGALYEMLHLNLTFRRRPSFYFMNYILVGALLSWLLCLTFKLAPDSGDKIGFVLTVLLTYTVYLAFVLDNIPRTSQRTSMLEKFNFIHIQMNQRAKFRNSTNALTTTMVINIIFGVIATAISVFVLKCNAMPPEEPIPRWLKNLIKYVLKPILGHKQNGRVCFCCFKNKKKNKIDMDAAEIKNKMESWIEKDHGACSDDLSWPEVGQIVDDITYIDNSKV</sequence>